<dbReference type="AlphaFoldDB" id="A0A1G2FF52"/>
<dbReference type="EMBL" id="MHNB01000030">
    <property type="protein sequence ID" value="OGZ36171.1"/>
    <property type="molecule type" value="Genomic_DNA"/>
</dbReference>
<dbReference type="InterPro" id="IPR029057">
    <property type="entry name" value="PRTase-like"/>
</dbReference>
<protein>
    <recommendedName>
        <fullName evidence="1">Phosphoribosyltransferase domain-containing protein</fullName>
    </recommendedName>
</protein>
<sequence length="270" mass="30876">MGKSFEHFQYNLTAESKIFAIAPDDYHNSVILPEVILEWFELCDAIWRYDYDSPKPGYHALLKSGLHSDGFLLAPEVLKYHNLRRIIARQFFLRWAEIGISEDEKKQWASIGFSRDWEKVNPKPDYVAGIPKAAKELGRNTAESLYANFVRLEKKEDGLMELIDKIPAGKTCLIVEDICTKGTGFREAVSAIKKKSPNAILMPYEFVIVNRGGLKEIEIEDIGYFQIVALVEHRINEWSADECPLCKRGSISIKPKAIPENWELIKNGQK</sequence>
<proteinExistence type="predicted"/>
<evidence type="ECO:0000313" key="3">
    <source>
        <dbReference type="Proteomes" id="UP000177061"/>
    </source>
</evidence>
<dbReference type="Gene3D" id="3.40.50.2020">
    <property type="match status" value="1"/>
</dbReference>
<dbReference type="CDD" id="cd06223">
    <property type="entry name" value="PRTases_typeI"/>
    <property type="match status" value="1"/>
</dbReference>
<feature type="domain" description="Phosphoribosyltransferase" evidence="1">
    <location>
        <begin position="120"/>
        <end position="199"/>
    </location>
</feature>
<name>A0A1G2FF52_9BACT</name>
<organism evidence="2 3">
    <name type="scientific">Candidatus Portnoybacteria bacterium RIFCSPHIGHO2_12_FULL_38_9</name>
    <dbReference type="NCBI Taxonomy" id="1801997"/>
    <lineage>
        <taxon>Bacteria</taxon>
        <taxon>Candidatus Portnoyibacteriota</taxon>
    </lineage>
</organism>
<comment type="caution">
    <text evidence="2">The sequence shown here is derived from an EMBL/GenBank/DDBJ whole genome shotgun (WGS) entry which is preliminary data.</text>
</comment>
<evidence type="ECO:0000313" key="2">
    <source>
        <dbReference type="EMBL" id="OGZ36171.1"/>
    </source>
</evidence>
<dbReference type="SUPFAM" id="SSF53271">
    <property type="entry name" value="PRTase-like"/>
    <property type="match status" value="1"/>
</dbReference>
<dbReference type="InterPro" id="IPR000836">
    <property type="entry name" value="PRTase_dom"/>
</dbReference>
<dbReference type="Pfam" id="PF00156">
    <property type="entry name" value="Pribosyltran"/>
    <property type="match status" value="1"/>
</dbReference>
<gene>
    <name evidence="2" type="ORF">A3J64_00190</name>
</gene>
<evidence type="ECO:0000259" key="1">
    <source>
        <dbReference type="Pfam" id="PF00156"/>
    </source>
</evidence>
<dbReference type="STRING" id="1801997.A3J64_00190"/>
<accession>A0A1G2FF52</accession>
<reference evidence="2 3" key="1">
    <citation type="journal article" date="2016" name="Nat. Commun.">
        <title>Thousands of microbial genomes shed light on interconnected biogeochemical processes in an aquifer system.</title>
        <authorList>
            <person name="Anantharaman K."/>
            <person name="Brown C.T."/>
            <person name="Hug L.A."/>
            <person name="Sharon I."/>
            <person name="Castelle C.J."/>
            <person name="Probst A.J."/>
            <person name="Thomas B.C."/>
            <person name="Singh A."/>
            <person name="Wilkins M.J."/>
            <person name="Karaoz U."/>
            <person name="Brodie E.L."/>
            <person name="Williams K.H."/>
            <person name="Hubbard S.S."/>
            <person name="Banfield J.F."/>
        </authorList>
    </citation>
    <scope>NUCLEOTIDE SEQUENCE [LARGE SCALE GENOMIC DNA]</scope>
</reference>
<dbReference type="Proteomes" id="UP000177061">
    <property type="component" value="Unassembled WGS sequence"/>
</dbReference>